<dbReference type="InterPro" id="IPR023772">
    <property type="entry name" value="DNA-bd_HTH_TetR-type_CS"/>
</dbReference>
<dbReference type="AlphaFoldDB" id="A0A291GAL5"/>
<dbReference type="GO" id="GO:0000976">
    <property type="term" value="F:transcription cis-regulatory region binding"/>
    <property type="evidence" value="ECO:0007669"/>
    <property type="project" value="TreeGrafter"/>
</dbReference>
<sequence>MSLVEKKKRARTKAEKTDRRSFILSEAREMIDESGFDGVTMAGLAKRAGLAKGTLYLYVKTKEELFAQLFVEALTEYVSAVIPYLEDDAALIDAMMREAQAVPLFLPLMARLTTIIEANLSEETLIATKRAVGGEGMRLATEMAVARAMGSTEAFELVHALVVALQGAAQLAVPRPAFFDDLPEDVRGIYEQSNAEVAFTTTARLILKGAQ</sequence>
<gene>
    <name evidence="6" type="ORF">CEW89_06210</name>
</gene>
<dbReference type="PROSITE" id="PS50977">
    <property type="entry name" value="HTH_TETR_2"/>
    <property type="match status" value="1"/>
</dbReference>
<dbReference type="EMBL" id="CP022196">
    <property type="protein sequence ID" value="ATG47198.1"/>
    <property type="molecule type" value="Genomic_DNA"/>
</dbReference>
<dbReference type="PRINTS" id="PR00455">
    <property type="entry name" value="HTHTETR"/>
</dbReference>
<dbReference type="OrthoDB" id="7873906at2"/>
<dbReference type="InterPro" id="IPR001647">
    <property type="entry name" value="HTH_TetR"/>
</dbReference>
<feature type="domain" description="HTH tetR-type" evidence="5">
    <location>
        <begin position="17"/>
        <end position="77"/>
    </location>
</feature>
<dbReference type="PANTHER" id="PTHR30055:SF234">
    <property type="entry name" value="HTH-TYPE TRANSCRIPTIONAL REGULATOR BETI"/>
    <property type="match status" value="1"/>
</dbReference>
<dbReference type="Proteomes" id="UP000217935">
    <property type="component" value="Chromosome"/>
</dbReference>
<evidence type="ECO:0000256" key="4">
    <source>
        <dbReference type="PROSITE-ProRule" id="PRU00335"/>
    </source>
</evidence>
<accession>A0A291GAL5</accession>
<dbReference type="PANTHER" id="PTHR30055">
    <property type="entry name" value="HTH-TYPE TRANSCRIPTIONAL REGULATOR RUTR"/>
    <property type="match status" value="1"/>
</dbReference>
<dbReference type="SUPFAM" id="SSF46689">
    <property type="entry name" value="Homeodomain-like"/>
    <property type="match status" value="1"/>
</dbReference>
<name>A0A291GAL5_9RHOB</name>
<dbReference type="Gene3D" id="1.10.357.10">
    <property type="entry name" value="Tetracycline Repressor, domain 2"/>
    <property type="match status" value="1"/>
</dbReference>
<evidence type="ECO:0000313" key="6">
    <source>
        <dbReference type="EMBL" id="ATG47198.1"/>
    </source>
</evidence>
<keyword evidence="1" id="KW-0805">Transcription regulation</keyword>
<dbReference type="PROSITE" id="PS01081">
    <property type="entry name" value="HTH_TETR_1"/>
    <property type="match status" value="1"/>
</dbReference>
<dbReference type="InterPro" id="IPR050109">
    <property type="entry name" value="HTH-type_TetR-like_transc_reg"/>
</dbReference>
<reference evidence="6 7" key="1">
    <citation type="submission" date="2017-06" db="EMBL/GenBank/DDBJ databases">
        <title>Celeribacter sp. TSPH2 complete genome sequence.</title>
        <authorList>
            <person name="Woo J.-H."/>
            <person name="Kim H.-S."/>
        </authorList>
    </citation>
    <scope>NUCLEOTIDE SEQUENCE [LARGE SCALE GENOMIC DNA]</scope>
    <source>
        <strain evidence="6 7">TSPH2</strain>
    </source>
</reference>
<organism evidence="6 7">
    <name type="scientific">Celeribacter ethanolicus</name>
    <dbReference type="NCBI Taxonomy" id="1758178"/>
    <lineage>
        <taxon>Bacteria</taxon>
        <taxon>Pseudomonadati</taxon>
        <taxon>Pseudomonadota</taxon>
        <taxon>Alphaproteobacteria</taxon>
        <taxon>Rhodobacterales</taxon>
        <taxon>Roseobacteraceae</taxon>
        <taxon>Celeribacter</taxon>
    </lineage>
</organism>
<dbReference type="InterPro" id="IPR009057">
    <property type="entry name" value="Homeodomain-like_sf"/>
</dbReference>
<keyword evidence="7" id="KW-1185">Reference proteome</keyword>
<dbReference type="GO" id="GO:0003700">
    <property type="term" value="F:DNA-binding transcription factor activity"/>
    <property type="evidence" value="ECO:0007669"/>
    <property type="project" value="TreeGrafter"/>
</dbReference>
<dbReference type="InterPro" id="IPR041483">
    <property type="entry name" value="TetR_C_34"/>
</dbReference>
<evidence type="ECO:0000256" key="1">
    <source>
        <dbReference type="ARBA" id="ARBA00023015"/>
    </source>
</evidence>
<proteinExistence type="predicted"/>
<dbReference type="Pfam" id="PF00440">
    <property type="entry name" value="TetR_N"/>
    <property type="match status" value="1"/>
</dbReference>
<evidence type="ECO:0000256" key="3">
    <source>
        <dbReference type="ARBA" id="ARBA00023163"/>
    </source>
</evidence>
<dbReference type="Pfam" id="PF17929">
    <property type="entry name" value="TetR_C_34"/>
    <property type="match status" value="1"/>
</dbReference>
<evidence type="ECO:0000259" key="5">
    <source>
        <dbReference type="PROSITE" id="PS50977"/>
    </source>
</evidence>
<dbReference type="RefSeq" id="WP_096805307.1">
    <property type="nucleotide sequence ID" value="NZ_CP022196.1"/>
</dbReference>
<evidence type="ECO:0000313" key="7">
    <source>
        <dbReference type="Proteomes" id="UP000217935"/>
    </source>
</evidence>
<protein>
    <recommendedName>
        <fullName evidence="5">HTH tetR-type domain-containing protein</fullName>
    </recommendedName>
</protein>
<dbReference type="KEGG" id="ceh:CEW89_06210"/>
<keyword evidence="2 4" id="KW-0238">DNA-binding</keyword>
<feature type="DNA-binding region" description="H-T-H motif" evidence="4">
    <location>
        <begin position="40"/>
        <end position="59"/>
    </location>
</feature>
<evidence type="ECO:0000256" key="2">
    <source>
        <dbReference type="ARBA" id="ARBA00023125"/>
    </source>
</evidence>
<keyword evidence="3" id="KW-0804">Transcription</keyword>